<dbReference type="InterPro" id="IPR036322">
    <property type="entry name" value="WD40_repeat_dom_sf"/>
</dbReference>
<dbReference type="InterPro" id="IPR001680">
    <property type="entry name" value="WD40_rpt"/>
</dbReference>
<keyword evidence="8" id="KW-1185">Reference proteome</keyword>
<reference evidence="7 8" key="1">
    <citation type="submission" date="2019-10" db="EMBL/GenBank/DDBJ databases">
        <authorList>
            <person name="Palmer J.M."/>
        </authorList>
    </citation>
    <scope>NUCLEOTIDE SEQUENCE [LARGE SCALE GENOMIC DNA]</scope>
    <source>
        <strain evidence="7 8">TWF694</strain>
    </source>
</reference>
<accession>A0AAV9XQ64</accession>
<dbReference type="Gene3D" id="2.130.10.10">
    <property type="entry name" value="YVTN repeat-like/Quinoprotein amine dehydrogenase"/>
    <property type="match status" value="2"/>
</dbReference>
<sequence>MPAGDSPDVLVARFLRANNFKETFEAFVRETNLTPESITNNSTDLTIEQILEEKKLYDLAVRFEKLTTSIGDVDFAVPYPNTPTSLTTLSSASNILSLTLTSLFIDDSPRQVIISTTSDKALRIYSAKKPHDLIQTIAGLHTGPILCVLPIAQRWLITASMSRDIAISDIKGDVLHRWEGHGKYIVKLAISEPLTLESSEAEEVRYIAAASYDKSLSVHKLRIPLARSSTSEEEGEERGESKPPSLELLQMLKFPDTVEDVIFSKDFSDSQNSTKTLLVATIRDSAYLHIYSSINTAPASSSSSSSSSTNQPFTFLSKTPLNATSTTWLTYTPTSLSPHPQHPHLLALITSSLPAPKLILYNLQTFTVEKEFAVPINLSAYSTGIVTWRGDANASGVWVNGDDGLVKGVEVKSGKVMVELKGHEGRKVRCLVAGIVAGNGDGGEEEEVMVSGGFDGGLKVWRVGGGE</sequence>
<gene>
    <name evidence="7" type="ORF">TWF694_000972</name>
</gene>
<dbReference type="SMART" id="SM00320">
    <property type="entry name" value="WD40"/>
    <property type="match status" value="4"/>
</dbReference>
<dbReference type="EMBL" id="JAVHJO010000001">
    <property type="protein sequence ID" value="KAK6544270.1"/>
    <property type="molecule type" value="Genomic_DNA"/>
</dbReference>
<evidence type="ECO:0000256" key="3">
    <source>
        <dbReference type="ARBA" id="ARBA00038415"/>
    </source>
</evidence>
<evidence type="ECO:0000313" key="8">
    <source>
        <dbReference type="Proteomes" id="UP001365542"/>
    </source>
</evidence>
<organism evidence="7 8">
    <name type="scientific">Orbilia ellipsospora</name>
    <dbReference type="NCBI Taxonomy" id="2528407"/>
    <lineage>
        <taxon>Eukaryota</taxon>
        <taxon>Fungi</taxon>
        <taxon>Dikarya</taxon>
        <taxon>Ascomycota</taxon>
        <taxon>Pezizomycotina</taxon>
        <taxon>Orbiliomycetes</taxon>
        <taxon>Orbiliales</taxon>
        <taxon>Orbiliaceae</taxon>
        <taxon>Orbilia</taxon>
    </lineage>
</organism>
<name>A0AAV9XQ64_9PEZI</name>
<comment type="function">
    <text evidence="5">Involved in mitochondrial fission. Acts as an adapter protein required to form mitochondrial fission complexes. Formation of these complexes is required to promote constriction and fission of the mitochondrial compartment at a late step in mitochondrial division.</text>
</comment>
<dbReference type="Proteomes" id="UP001365542">
    <property type="component" value="Unassembled WGS sequence"/>
</dbReference>
<evidence type="ECO:0000256" key="6">
    <source>
        <dbReference type="SAM" id="MobiDB-lite"/>
    </source>
</evidence>
<dbReference type="PROSITE" id="PS50896">
    <property type="entry name" value="LISH"/>
    <property type="match status" value="1"/>
</dbReference>
<dbReference type="InterPro" id="IPR015943">
    <property type="entry name" value="WD40/YVTN_repeat-like_dom_sf"/>
</dbReference>
<dbReference type="PANTHER" id="PTHR22847">
    <property type="entry name" value="WD40 REPEAT PROTEIN"/>
    <property type="match status" value="1"/>
</dbReference>
<proteinExistence type="inferred from homology"/>
<feature type="region of interest" description="Disordered" evidence="6">
    <location>
        <begin position="227"/>
        <end position="246"/>
    </location>
</feature>
<keyword evidence="1" id="KW-0853">WD repeat</keyword>
<dbReference type="SUPFAM" id="SSF50978">
    <property type="entry name" value="WD40 repeat-like"/>
    <property type="match status" value="1"/>
</dbReference>
<evidence type="ECO:0000256" key="2">
    <source>
        <dbReference type="ARBA" id="ARBA00022737"/>
    </source>
</evidence>
<protein>
    <recommendedName>
        <fullName evidence="4">Mitochondrial division protein 1</fullName>
    </recommendedName>
</protein>
<evidence type="ECO:0000256" key="1">
    <source>
        <dbReference type="ARBA" id="ARBA00022574"/>
    </source>
</evidence>
<dbReference type="InterPro" id="IPR006594">
    <property type="entry name" value="LisH"/>
</dbReference>
<comment type="similarity">
    <text evidence="3">Belongs to the WD repeat MDV1/CAF4 family.</text>
</comment>
<evidence type="ECO:0000313" key="7">
    <source>
        <dbReference type="EMBL" id="KAK6544270.1"/>
    </source>
</evidence>
<comment type="caution">
    <text evidence="7">The sequence shown here is derived from an EMBL/GenBank/DDBJ whole genome shotgun (WGS) entry which is preliminary data.</text>
</comment>
<evidence type="ECO:0000256" key="4">
    <source>
        <dbReference type="ARBA" id="ARBA00039789"/>
    </source>
</evidence>
<dbReference type="GO" id="GO:1990234">
    <property type="term" value="C:transferase complex"/>
    <property type="evidence" value="ECO:0007669"/>
    <property type="project" value="UniProtKB-ARBA"/>
</dbReference>
<keyword evidence="2" id="KW-0677">Repeat</keyword>
<dbReference type="Pfam" id="PF00400">
    <property type="entry name" value="WD40"/>
    <property type="match status" value="1"/>
</dbReference>
<evidence type="ECO:0000256" key="5">
    <source>
        <dbReference type="ARBA" id="ARBA00043913"/>
    </source>
</evidence>
<dbReference type="AlphaFoldDB" id="A0AAV9XQ64"/>
<dbReference type="PANTHER" id="PTHR22847:SF637">
    <property type="entry name" value="WD REPEAT DOMAIN 5B"/>
    <property type="match status" value="1"/>
</dbReference>